<feature type="transmembrane region" description="Helical" evidence="8">
    <location>
        <begin position="196"/>
        <end position="216"/>
    </location>
</feature>
<evidence type="ECO:0000256" key="5">
    <source>
        <dbReference type="ARBA" id="ARBA00023136"/>
    </source>
</evidence>
<dbReference type="Pfam" id="PF00001">
    <property type="entry name" value="7tm_1"/>
    <property type="match status" value="1"/>
</dbReference>
<comment type="subcellular location">
    <subcellularLocation>
        <location evidence="1">Membrane</location>
        <topology evidence="1">Multi-pass membrane protein</topology>
    </subcellularLocation>
</comment>
<dbReference type="OrthoDB" id="10053542at2759"/>
<evidence type="ECO:0000256" key="3">
    <source>
        <dbReference type="ARBA" id="ARBA00022989"/>
    </source>
</evidence>
<reference evidence="11" key="1">
    <citation type="submission" date="2021-03" db="EMBL/GenBank/DDBJ databases">
        <authorList>
            <person name="Bekaert M."/>
        </authorList>
    </citation>
    <scope>NUCLEOTIDE SEQUENCE</scope>
</reference>
<sequence length="233" mass="27245">MTLFWKRIAIVILLFLCLSYSIPIVIASGVREFDWNYKGKNVTGYACSVSGNKNHSGFNSRLFYSVLLILLFVNIIATFAVYAPIGKVIYKRYEKTKSLYNSPGVADDINKSANDEGNKHVMTSEGSYKGDNKRYVENNQDLQRVRRSTVNFNIMFLTMVFFYLVSFIPTLTMFVITSKDTLYWFKQADVELNVYIWLNRLFILHHVVNPFVYTCFDFKFRDCLKLLIRWKTL</sequence>
<dbReference type="PANTHER" id="PTHR24238">
    <property type="entry name" value="G-PROTEIN COUPLED RECEPTOR"/>
    <property type="match status" value="1"/>
</dbReference>
<dbReference type="GO" id="GO:0016020">
    <property type="term" value="C:membrane"/>
    <property type="evidence" value="ECO:0007669"/>
    <property type="project" value="UniProtKB-SubCell"/>
</dbReference>
<feature type="signal peptide" evidence="9">
    <location>
        <begin position="1"/>
        <end position="27"/>
    </location>
</feature>
<keyword evidence="3 8" id="KW-1133">Transmembrane helix</keyword>
<evidence type="ECO:0000313" key="11">
    <source>
        <dbReference type="EMBL" id="CAG2197957.1"/>
    </source>
</evidence>
<evidence type="ECO:0000259" key="10">
    <source>
        <dbReference type="PROSITE" id="PS50262"/>
    </source>
</evidence>
<dbReference type="Proteomes" id="UP000683360">
    <property type="component" value="Unassembled WGS sequence"/>
</dbReference>
<dbReference type="InterPro" id="IPR000276">
    <property type="entry name" value="GPCR_Rhodpsn"/>
</dbReference>
<organism evidence="11 12">
    <name type="scientific">Mytilus edulis</name>
    <name type="common">Blue mussel</name>
    <dbReference type="NCBI Taxonomy" id="6550"/>
    <lineage>
        <taxon>Eukaryota</taxon>
        <taxon>Metazoa</taxon>
        <taxon>Spiralia</taxon>
        <taxon>Lophotrochozoa</taxon>
        <taxon>Mollusca</taxon>
        <taxon>Bivalvia</taxon>
        <taxon>Autobranchia</taxon>
        <taxon>Pteriomorphia</taxon>
        <taxon>Mytilida</taxon>
        <taxon>Mytiloidea</taxon>
        <taxon>Mytilidae</taxon>
        <taxon>Mytilinae</taxon>
        <taxon>Mytilus</taxon>
    </lineage>
</organism>
<keyword evidence="7" id="KW-0807">Transducer</keyword>
<evidence type="ECO:0000313" key="12">
    <source>
        <dbReference type="Proteomes" id="UP000683360"/>
    </source>
</evidence>
<dbReference type="PROSITE" id="PS50262">
    <property type="entry name" value="G_PROTEIN_RECEP_F1_2"/>
    <property type="match status" value="1"/>
</dbReference>
<dbReference type="GO" id="GO:0004930">
    <property type="term" value="F:G protein-coupled receptor activity"/>
    <property type="evidence" value="ECO:0007669"/>
    <property type="project" value="UniProtKB-KW"/>
</dbReference>
<feature type="transmembrane region" description="Helical" evidence="8">
    <location>
        <begin position="154"/>
        <end position="176"/>
    </location>
</feature>
<protein>
    <recommendedName>
        <fullName evidence="10">G-protein coupled receptors family 1 profile domain-containing protein</fullName>
    </recommendedName>
</protein>
<evidence type="ECO:0000256" key="1">
    <source>
        <dbReference type="ARBA" id="ARBA00004141"/>
    </source>
</evidence>
<dbReference type="InterPro" id="IPR017452">
    <property type="entry name" value="GPCR_Rhodpsn_7TM"/>
</dbReference>
<name>A0A8S3QUA9_MYTED</name>
<comment type="caution">
    <text evidence="11">The sequence shown here is derived from an EMBL/GenBank/DDBJ whole genome shotgun (WGS) entry which is preliminary data.</text>
</comment>
<keyword evidence="12" id="KW-1185">Reference proteome</keyword>
<keyword evidence="4" id="KW-0297">G-protein coupled receptor</keyword>
<evidence type="ECO:0000256" key="4">
    <source>
        <dbReference type="ARBA" id="ARBA00023040"/>
    </source>
</evidence>
<evidence type="ECO:0000256" key="9">
    <source>
        <dbReference type="SAM" id="SignalP"/>
    </source>
</evidence>
<dbReference type="AlphaFoldDB" id="A0A8S3QUA9"/>
<keyword evidence="6" id="KW-0675">Receptor</keyword>
<keyword evidence="2 8" id="KW-0812">Transmembrane</keyword>
<dbReference type="PANTHER" id="PTHR24238:SF47">
    <property type="entry name" value="ECDYSTEROIDS_DOPAMINE RECEPTOR-RELATED"/>
    <property type="match status" value="1"/>
</dbReference>
<accession>A0A8S3QUA9</accession>
<proteinExistence type="predicted"/>
<dbReference type="EMBL" id="CAJPWZ010000657">
    <property type="protein sequence ID" value="CAG2197957.1"/>
    <property type="molecule type" value="Genomic_DNA"/>
</dbReference>
<evidence type="ECO:0000256" key="7">
    <source>
        <dbReference type="ARBA" id="ARBA00023224"/>
    </source>
</evidence>
<evidence type="ECO:0000256" key="6">
    <source>
        <dbReference type="ARBA" id="ARBA00023170"/>
    </source>
</evidence>
<evidence type="ECO:0000256" key="2">
    <source>
        <dbReference type="ARBA" id="ARBA00022692"/>
    </source>
</evidence>
<dbReference type="Gene3D" id="1.20.1070.10">
    <property type="entry name" value="Rhodopsin 7-helix transmembrane proteins"/>
    <property type="match status" value="1"/>
</dbReference>
<gene>
    <name evidence="11" type="ORF">MEDL_12745</name>
</gene>
<evidence type="ECO:0000256" key="8">
    <source>
        <dbReference type="SAM" id="Phobius"/>
    </source>
</evidence>
<keyword evidence="5 8" id="KW-0472">Membrane</keyword>
<feature type="transmembrane region" description="Helical" evidence="8">
    <location>
        <begin position="62"/>
        <end position="85"/>
    </location>
</feature>
<keyword evidence="9" id="KW-0732">Signal</keyword>
<feature type="chain" id="PRO_5035830237" description="G-protein coupled receptors family 1 profile domain-containing protein" evidence="9">
    <location>
        <begin position="28"/>
        <end position="233"/>
    </location>
</feature>
<feature type="domain" description="G-protein coupled receptors family 1 profile" evidence="10">
    <location>
        <begin position="1"/>
        <end position="213"/>
    </location>
</feature>
<dbReference type="SUPFAM" id="SSF81321">
    <property type="entry name" value="Family A G protein-coupled receptor-like"/>
    <property type="match status" value="1"/>
</dbReference>